<dbReference type="Proteomes" id="UP000790709">
    <property type="component" value="Unassembled WGS sequence"/>
</dbReference>
<comment type="caution">
    <text evidence="1">The sequence shown here is derived from an EMBL/GenBank/DDBJ whole genome shotgun (WGS) entry which is preliminary data.</text>
</comment>
<gene>
    <name evidence="1" type="ORF">BV22DRAFT_1039046</name>
</gene>
<dbReference type="EMBL" id="MU266542">
    <property type="protein sequence ID" value="KAH7921117.1"/>
    <property type="molecule type" value="Genomic_DNA"/>
</dbReference>
<proteinExistence type="predicted"/>
<sequence length="60" mass="6642">MLLSVQWGGGLVFCPQQCVRPTTHHGADFGTQVSSSTTKYFKSIESVQDEAERTQAPRRS</sequence>
<accession>A0ACB8B6S5</accession>
<evidence type="ECO:0000313" key="1">
    <source>
        <dbReference type="EMBL" id="KAH7921117.1"/>
    </source>
</evidence>
<organism evidence="1 2">
    <name type="scientific">Leucogyrophana mollusca</name>
    <dbReference type="NCBI Taxonomy" id="85980"/>
    <lineage>
        <taxon>Eukaryota</taxon>
        <taxon>Fungi</taxon>
        <taxon>Dikarya</taxon>
        <taxon>Basidiomycota</taxon>
        <taxon>Agaricomycotina</taxon>
        <taxon>Agaricomycetes</taxon>
        <taxon>Agaricomycetidae</taxon>
        <taxon>Boletales</taxon>
        <taxon>Boletales incertae sedis</taxon>
        <taxon>Leucogyrophana</taxon>
    </lineage>
</organism>
<evidence type="ECO:0000313" key="2">
    <source>
        <dbReference type="Proteomes" id="UP000790709"/>
    </source>
</evidence>
<reference evidence="1" key="1">
    <citation type="journal article" date="2021" name="New Phytol.">
        <title>Evolutionary innovations through gain and loss of genes in the ectomycorrhizal Boletales.</title>
        <authorList>
            <person name="Wu G."/>
            <person name="Miyauchi S."/>
            <person name="Morin E."/>
            <person name="Kuo A."/>
            <person name="Drula E."/>
            <person name="Varga T."/>
            <person name="Kohler A."/>
            <person name="Feng B."/>
            <person name="Cao Y."/>
            <person name="Lipzen A."/>
            <person name="Daum C."/>
            <person name="Hundley H."/>
            <person name="Pangilinan J."/>
            <person name="Johnson J."/>
            <person name="Barry K."/>
            <person name="LaButti K."/>
            <person name="Ng V."/>
            <person name="Ahrendt S."/>
            <person name="Min B."/>
            <person name="Choi I.G."/>
            <person name="Park H."/>
            <person name="Plett J.M."/>
            <person name="Magnuson J."/>
            <person name="Spatafora J.W."/>
            <person name="Nagy L.G."/>
            <person name="Henrissat B."/>
            <person name="Grigoriev I.V."/>
            <person name="Yang Z.L."/>
            <person name="Xu J."/>
            <person name="Martin F.M."/>
        </authorList>
    </citation>
    <scope>NUCLEOTIDE SEQUENCE</scope>
    <source>
        <strain evidence="1">KUC20120723A-06</strain>
    </source>
</reference>
<name>A0ACB8B6S5_9AGAM</name>
<protein>
    <submittedName>
        <fullName evidence="1">Uncharacterized protein</fullName>
    </submittedName>
</protein>
<keyword evidence="2" id="KW-1185">Reference proteome</keyword>